<protein>
    <submittedName>
        <fullName evidence="1">Uncharacterized protein</fullName>
    </submittedName>
</protein>
<reference evidence="1" key="1">
    <citation type="submission" date="2022-07" db="EMBL/GenBank/DDBJ databases">
        <title>Phylogenomic reconstructions and comparative analyses of Kickxellomycotina fungi.</title>
        <authorList>
            <person name="Reynolds N.K."/>
            <person name="Stajich J.E."/>
            <person name="Barry K."/>
            <person name="Grigoriev I.V."/>
            <person name="Crous P."/>
            <person name="Smith M.E."/>
        </authorList>
    </citation>
    <scope>NUCLEOTIDE SEQUENCE</scope>
    <source>
        <strain evidence="1">CBS 190363</strain>
    </source>
</reference>
<name>A0ACC1M0C6_9FUNG</name>
<keyword evidence="2" id="KW-1185">Reference proteome</keyword>
<comment type="caution">
    <text evidence="1">The sequence shown here is derived from an EMBL/GenBank/DDBJ whole genome shotgun (WGS) entry which is preliminary data.</text>
</comment>
<gene>
    <name evidence="1" type="ORF">IWW38_003582</name>
</gene>
<organism evidence="1 2">
    <name type="scientific">Coemansia aciculifera</name>
    <dbReference type="NCBI Taxonomy" id="417176"/>
    <lineage>
        <taxon>Eukaryota</taxon>
        <taxon>Fungi</taxon>
        <taxon>Fungi incertae sedis</taxon>
        <taxon>Zoopagomycota</taxon>
        <taxon>Kickxellomycotina</taxon>
        <taxon>Kickxellomycetes</taxon>
        <taxon>Kickxellales</taxon>
        <taxon>Kickxellaceae</taxon>
        <taxon>Coemansia</taxon>
    </lineage>
</organism>
<sequence length="277" mass="29949">MLDNESSYWDQYDAYDMDQSLPVVVQQQQQPLSPRLPQLAPQVDEFRYAPYLSSCSTSSRDSYWSRHLGTQPTGTNQQCTPGNNNADSLRQTIPHLTSSSTSSSNLRRLWVVPDKLTALSLDCISAKSSNNSDSGCDSGCDVNEYDNVQIVAGNTTGAAAADDDATLVVMSAATPPPSSALLLLPAGVKTSNRCERNKDNLEESHHADMKPSSGRSQLEMCCAKESNNPIVDPAADRSPPSSPGLCFAGVNATALVTRLNFLKDQMEQEELLMSLVV</sequence>
<accession>A0ACC1M0C6</accession>
<evidence type="ECO:0000313" key="1">
    <source>
        <dbReference type="EMBL" id="KAJ2891520.1"/>
    </source>
</evidence>
<proteinExistence type="predicted"/>
<dbReference type="EMBL" id="JANBVB010000968">
    <property type="protein sequence ID" value="KAJ2891520.1"/>
    <property type="molecule type" value="Genomic_DNA"/>
</dbReference>
<evidence type="ECO:0000313" key="2">
    <source>
        <dbReference type="Proteomes" id="UP001139981"/>
    </source>
</evidence>
<dbReference type="Proteomes" id="UP001139981">
    <property type="component" value="Unassembled WGS sequence"/>
</dbReference>